<organism evidence="1 2">
    <name type="scientific">Rhizophlyctis rosea</name>
    <dbReference type="NCBI Taxonomy" id="64517"/>
    <lineage>
        <taxon>Eukaryota</taxon>
        <taxon>Fungi</taxon>
        <taxon>Fungi incertae sedis</taxon>
        <taxon>Chytridiomycota</taxon>
        <taxon>Chytridiomycota incertae sedis</taxon>
        <taxon>Chytridiomycetes</taxon>
        <taxon>Rhizophlyctidales</taxon>
        <taxon>Rhizophlyctidaceae</taxon>
        <taxon>Rhizophlyctis</taxon>
    </lineage>
</organism>
<sequence length="297" mass="33045">MATPLAFTDFVRTHPHLNLGRFEDAVNGCCARLLLFRVVDKNAPRDVHADLTNTNPNNLHACKVVTIDPYDLPSGDDDARQRLNMSFYDAVKSVDPHCTVPMRQPHQRIRSGVTDVAQAVGNINMTGRPSPSTPLVEQRKRHFQISPTCTTASGKRIKQGTADEEPTARVWSPILELNHNIGIHSTLLTFHELVSSDTVDADLRINFPKERITGTLINGAAWHYAERALKTDVINLSIHQPKWFYSKFSSEFARGKIILVELEGRLEGYEAGSVGREGMVGGDRAVGGEVIWLLMKQ</sequence>
<comment type="caution">
    <text evidence="1">The sequence shown here is derived from an EMBL/GenBank/DDBJ whole genome shotgun (WGS) entry which is preliminary data.</text>
</comment>
<dbReference type="AlphaFoldDB" id="A0AAD5SBW4"/>
<proteinExistence type="predicted"/>
<name>A0AAD5SBW4_9FUNG</name>
<evidence type="ECO:0000313" key="1">
    <source>
        <dbReference type="EMBL" id="KAJ3049723.1"/>
    </source>
</evidence>
<keyword evidence="2" id="KW-1185">Reference proteome</keyword>
<dbReference type="EMBL" id="JADGJD010000604">
    <property type="protein sequence ID" value="KAJ3049723.1"/>
    <property type="molecule type" value="Genomic_DNA"/>
</dbReference>
<evidence type="ECO:0000313" key="2">
    <source>
        <dbReference type="Proteomes" id="UP001212841"/>
    </source>
</evidence>
<reference evidence="1" key="1">
    <citation type="submission" date="2020-05" db="EMBL/GenBank/DDBJ databases">
        <title>Phylogenomic resolution of chytrid fungi.</title>
        <authorList>
            <person name="Stajich J.E."/>
            <person name="Amses K."/>
            <person name="Simmons R."/>
            <person name="Seto K."/>
            <person name="Myers J."/>
            <person name="Bonds A."/>
            <person name="Quandt C.A."/>
            <person name="Barry K."/>
            <person name="Liu P."/>
            <person name="Grigoriev I."/>
            <person name="Longcore J.E."/>
            <person name="James T.Y."/>
        </authorList>
    </citation>
    <scope>NUCLEOTIDE SEQUENCE</scope>
    <source>
        <strain evidence="1">JEL0318</strain>
    </source>
</reference>
<dbReference type="Proteomes" id="UP001212841">
    <property type="component" value="Unassembled WGS sequence"/>
</dbReference>
<gene>
    <name evidence="1" type="ORF">HK097_009315</name>
</gene>
<protein>
    <submittedName>
        <fullName evidence="1">Uncharacterized protein</fullName>
    </submittedName>
</protein>
<accession>A0AAD5SBW4</accession>